<feature type="region of interest" description="Disordered" evidence="2">
    <location>
        <begin position="21"/>
        <end position="44"/>
    </location>
</feature>
<dbReference type="EMBL" id="BAAAXF010000025">
    <property type="protein sequence ID" value="GAA3496627.1"/>
    <property type="molecule type" value="Genomic_DNA"/>
</dbReference>
<organism evidence="4 5">
    <name type="scientific">Streptomyces prasinosporus</name>
    <dbReference type="NCBI Taxonomy" id="68256"/>
    <lineage>
        <taxon>Bacteria</taxon>
        <taxon>Bacillati</taxon>
        <taxon>Actinomycetota</taxon>
        <taxon>Actinomycetes</taxon>
        <taxon>Kitasatosporales</taxon>
        <taxon>Streptomycetaceae</taxon>
        <taxon>Streptomyces</taxon>
        <taxon>Streptomyces albogriseolus group</taxon>
    </lineage>
</organism>
<evidence type="ECO:0000259" key="3">
    <source>
        <dbReference type="Pfam" id="PF12704"/>
    </source>
</evidence>
<keyword evidence="5" id="KW-1185">Reference proteome</keyword>
<proteinExistence type="inferred from homology"/>
<evidence type="ECO:0000256" key="2">
    <source>
        <dbReference type="SAM" id="MobiDB-lite"/>
    </source>
</evidence>
<feature type="domain" description="MacB-like periplasmic core" evidence="3">
    <location>
        <begin position="50"/>
        <end position="166"/>
    </location>
</feature>
<dbReference type="Proteomes" id="UP001501455">
    <property type="component" value="Unassembled WGS sequence"/>
</dbReference>
<accession>A0ABP6TMX2</accession>
<comment type="similarity">
    <text evidence="1">Belongs to the ABC-4 integral membrane protein family.</text>
</comment>
<evidence type="ECO:0000256" key="1">
    <source>
        <dbReference type="ARBA" id="ARBA00038076"/>
    </source>
</evidence>
<dbReference type="Pfam" id="PF12704">
    <property type="entry name" value="MacB_PCD"/>
    <property type="match status" value="1"/>
</dbReference>
<protein>
    <recommendedName>
        <fullName evidence="3">MacB-like periplasmic core domain-containing protein</fullName>
    </recommendedName>
</protein>
<reference evidence="5" key="1">
    <citation type="journal article" date="2019" name="Int. J. Syst. Evol. Microbiol.">
        <title>The Global Catalogue of Microorganisms (GCM) 10K type strain sequencing project: providing services to taxonomists for standard genome sequencing and annotation.</title>
        <authorList>
            <consortium name="The Broad Institute Genomics Platform"/>
            <consortium name="The Broad Institute Genome Sequencing Center for Infectious Disease"/>
            <person name="Wu L."/>
            <person name="Ma J."/>
        </authorList>
    </citation>
    <scope>NUCLEOTIDE SEQUENCE [LARGE SCALE GENOMIC DNA]</scope>
    <source>
        <strain evidence="5">JCM 4816</strain>
    </source>
</reference>
<gene>
    <name evidence="4" type="ORF">GCM10019016_037280</name>
</gene>
<evidence type="ECO:0000313" key="5">
    <source>
        <dbReference type="Proteomes" id="UP001501455"/>
    </source>
</evidence>
<feature type="region of interest" description="Disordered" evidence="2">
    <location>
        <begin position="62"/>
        <end position="83"/>
    </location>
</feature>
<dbReference type="InterPro" id="IPR025857">
    <property type="entry name" value="MacB_PCD"/>
</dbReference>
<feature type="compositionally biased region" description="Gly residues" evidence="2">
    <location>
        <begin position="28"/>
        <end position="44"/>
    </location>
</feature>
<sequence length="169" mass="16948">MANAVGGLSLNVMKVDGEFTPGQFQQREGGGPRGGGAPGGEVKGGGADFSIDSFSVYGTDVAHPATGPLSSSEITDGRGFKTSDTSATVAVVDSAYAREKKLGTGDTVTVSGTAFEIVGVATATSGGAAADVYPPLEQAQTLADAKDKITTVYVQADDAQQLGAVETLR</sequence>
<evidence type="ECO:0000313" key="4">
    <source>
        <dbReference type="EMBL" id="GAA3496627.1"/>
    </source>
</evidence>
<comment type="caution">
    <text evidence="4">The sequence shown here is derived from an EMBL/GenBank/DDBJ whole genome shotgun (WGS) entry which is preliminary data.</text>
</comment>
<name>A0ABP6TMX2_9ACTN</name>